<evidence type="ECO:0000256" key="1">
    <source>
        <dbReference type="SAM" id="MobiDB-lite"/>
    </source>
</evidence>
<protein>
    <submittedName>
        <fullName evidence="2">Uncharacterized protein</fullName>
    </submittedName>
</protein>
<comment type="caution">
    <text evidence="2">The sequence shown here is derived from an EMBL/GenBank/DDBJ whole genome shotgun (WGS) entry which is preliminary data.</text>
</comment>
<organism evidence="2 3">
    <name type="scientific">Anabarilius grahami</name>
    <name type="common">Kanglang fish</name>
    <name type="synonym">Barilius grahami</name>
    <dbReference type="NCBI Taxonomy" id="495550"/>
    <lineage>
        <taxon>Eukaryota</taxon>
        <taxon>Metazoa</taxon>
        <taxon>Chordata</taxon>
        <taxon>Craniata</taxon>
        <taxon>Vertebrata</taxon>
        <taxon>Euteleostomi</taxon>
        <taxon>Actinopterygii</taxon>
        <taxon>Neopterygii</taxon>
        <taxon>Teleostei</taxon>
        <taxon>Ostariophysi</taxon>
        <taxon>Cypriniformes</taxon>
        <taxon>Xenocyprididae</taxon>
        <taxon>Xenocypridinae</taxon>
        <taxon>Xenocypridinae incertae sedis</taxon>
        <taxon>Anabarilius</taxon>
    </lineage>
</organism>
<keyword evidence="3" id="KW-1185">Reference proteome</keyword>
<name>A0A3N0YVW3_ANAGA</name>
<accession>A0A3N0YVW3</accession>
<dbReference type="EMBL" id="RJVU01023003">
    <property type="protein sequence ID" value="ROL50051.1"/>
    <property type="molecule type" value="Genomic_DNA"/>
</dbReference>
<dbReference type="Proteomes" id="UP000281406">
    <property type="component" value="Unassembled WGS sequence"/>
</dbReference>
<dbReference type="AlphaFoldDB" id="A0A3N0YVW3"/>
<evidence type="ECO:0000313" key="3">
    <source>
        <dbReference type="Proteomes" id="UP000281406"/>
    </source>
</evidence>
<proteinExistence type="predicted"/>
<feature type="region of interest" description="Disordered" evidence="1">
    <location>
        <begin position="172"/>
        <end position="196"/>
    </location>
</feature>
<reference evidence="2 3" key="1">
    <citation type="submission" date="2018-10" db="EMBL/GenBank/DDBJ databases">
        <title>Genome assembly for a Yunnan-Guizhou Plateau 3E fish, Anabarilius grahami (Regan), and its evolutionary and genetic applications.</title>
        <authorList>
            <person name="Jiang W."/>
        </authorList>
    </citation>
    <scope>NUCLEOTIDE SEQUENCE [LARGE SCALE GENOMIC DNA]</scope>
    <source>
        <strain evidence="2">AG-KIZ</strain>
        <tissue evidence="2">Muscle</tissue>
    </source>
</reference>
<gene>
    <name evidence="2" type="ORF">DPX16_5810</name>
</gene>
<sequence>MDRAADFPPGAHLLLLHQGNRSIEDHTQDFLDLAYQTDFPDKSLAGFFRASLNAPLKNQLFRGTLAYMVEQALLLSSSVFTVGYADEEPLNPAVPTFPEPVHIMSGLVNVMSANPELLHKKAATPVSSDRMAATLVSSDRMAATLVSSDRMAATLVSSDRMAATPEPLAKMAATPEPSDKMAATPEPSDEMAATPEPRYARASIRQSLSMSWPPRQSHRPGWCKRLVSSLDDALLMTVHAAGISVVVPSQEVVTLTTTLHITAMVIKCVWAIYCIHLGLLPSLFQRKSLLQNLILTTSLLPSLLQPKSLLQSLIFVHKSASARKSASKPALRFASFHGSSPQPVSTIEIPVCPVTTTEVIMEFPACLDMTTEVVPEFHVCLDTTTVAYMWITS</sequence>
<evidence type="ECO:0000313" key="2">
    <source>
        <dbReference type="EMBL" id="ROL50051.1"/>
    </source>
</evidence>